<comment type="caution">
    <text evidence="2">The sequence shown here is derived from an EMBL/GenBank/DDBJ whole genome shotgun (WGS) entry which is preliminary data.</text>
</comment>
<dbReference type="Proteomes" id="UP000265520">
    <property type="component" value="Unassembled WGS sequence"/>
</dbReference>
<evidence type="ECO:0000256" key="1">
    <source>
        <dbReference type="SAM" id="Coils"/>
    </source>
</evidence>
<dbReference type="AlphaFoldDB" id="A0A392SVD5"/>
<proteinExistence type="predicted"/>
<sequence>MADYNPVIKELQDGVRNNAESIEQLQADIVAQFRRAEVANAERFDLLHEAIATFVKKND</sequence>
<feature type="non-terminal residue" evidence="2">
    <location>
        <position position="59"/>
    </location>
</feature>
<evidence type="ECO:0000313" key="2">
    <source>
        <dbReference type="EMBL" id="MCI52397.1"/>
    </source>
</evidence>
<reference evidence="2 3" key="1">
    <citation type="journal article" date="2018" name="Front. Plant Sci.">
        <title>Red Clover (Trifolium pratense) and Zigzag Clover (T. medium) - A Picture of Genomic Similarities and Differences.</title>
        <authorList>
            <person name="Dluhosova J."/>
            <person name="Istvanek J."/>
            <person name="Nedelnik J."/>
            <person name="Repkova J."/>
        </authorList>
    </citation>
    <scope>NUCLEOTIDE SEQUENCE [LARGE SCALE GENOMIC DNA]</scope>
    <source>
        <strain evidence="3">cv. 10/8</strain>
        <tissue evidence="2">Leaf</tissue>
    </source>
</reference>
<evidence type="ECO:0000313" key="3">
    <source>
        <dbReference type="Proteomes" id="UP000265520"/>
    </source>
</evidence>
<dbReference type="EMBL" id="LXQA010446691">
    <property type="protein sequence ID" value="MCI52397.1"/>
    <property type="molecule type" value="Genomic_DNA"/>
</dbReference>
<accession>A0A392SVD5</accession>
<keyword evidence="3" id="KW-1185">Reference proteome</keyword>
<keyword evidence="1" id="KW-0175">Coiled coil</keyword>
<organism evidence="2 3">
    <name type="scientific">Trifolium medium</name>
    <dbReference type="NCBI Taxonomy" id="97028"/>
    <lineage>
        <taxon>Eukaryota</taxon>
        <taxon>Viridiplantae</taxon>
        <taxon>Streptophyta</taxon>
        <taxon>Embryophyta</taxon>
        <taxon>Tracheophyta</taxon>
        <taxon>Spermatophyta</taxon>
        <taxon>Magnoliopsida</taxon>
        <taxon>eudicotyledons</taxon>
        <taxon>Gunneridae</taxon>
        <taxon>Pentapetalae</taxon>
        <taxon>rosids</taxon>
        <taxon>fabids</taxon>
        <taxon>Fabales</taxon>
        <taxon>Fabaceae</taxon>
        <taxon>Papilionoideae</taxon>
        <taxon>50 kb inversion clade</taxon>
        <taxon>NPAAA clade</taxon>
        <taxon>Hologalegina</taxon>
        <taxon>IRL clade</taxon>
        <taxon>Trifolieae</taxon>
        <taxon>Trifolium</taxon>
    </lineage>
</organism>
<protein>
    <submittedName>
        <fullName evidence="2">Uncharacterized protein</fullName>
    </submittedName>
</protein>
<name>A0A392SVD5_9FABA</name>
<feature type="coiled-coil region" evidence="1">
    <location>
        <begin position="8"/>
        <end position="42"/>
    </location>
</feature>